<dbReference type="AlphaFoldDB" id="L8WMD0"/>
<proteinExistence type="predicted"/>
<name>L8WMD0_THACA</name>
<reference evidence="1 2" key="1">
    <citation type="journal article" date="2013" name="Nat. Commun.">
        <title>The evolution and pathogenic mechanisms of the rice sheath blight pathogen.</title>
        <authorList>
            <person name="Zheng A."/>
            <person name="Lin R."/>
            <person name="Xu L."/>
            <person name="Qin P."/>
            <person name="Tang C."/>
            <person name="Ai P."/>
            <person name="Zhang D."/>
            <person name="Liu Y."/>
            <person name="Sun Z."/>
            <person name="Feng H."/>
            <person name="Wang Y."/>
            <person name="Chen Y."/>
            <person name="Liang X."/>
            <person name="Fu R."/>
            <person name="Li Q."/>
            <person name="Zhang J."/>
            <person name="Yu X."/>
            <person name="Xie Z."/>
            <person name="Ding L."/>
            <person name="Guan P."/>
            <person name="Tang J."/>
            <person name="Liang Y."/>
            <person name="Wang S."/>
            <person name="Deng Q."/>
            <person name="Li S."/>
            <person name="Zhu J."/>
            <person name="Wang L."/>
            <person name="Liu H."/>
            <person name="Li P."/>
        </authorList>
    </citation>
    <scope>NUCLEOTIDE SEQUENCE [LARGE SCALE GENOMIC DNA]</scope>
    <source>
        <strain evidence="2">AG-1 IA</strain>
    </source>
</reference>
<protein>
    <submittedName>
        <fullName evidence="1">Uncharacterized protein</fullName>
    </submittedName>
</protein>
<dbReference type="EMBL" id="AFRT01002385">
    <property type="protein sequence ID" value="ELU37927.1"/>
    <property type="molecule type" value="Genomic_DNA"/>
</dbReference>
<sequence length="33" mass="3815">MVIWALLHSTETHGPENKEKLQLYFTVKTLVST</sequence>
<dbReference type="HOGENOM" id="CLU_3385058_0_0_1"/>
<keyword evidence="2" id="KW-1185">Reference proteome</keyword>
<comment type="caution">
    <text evidence="1">The sequence shown here is derived from an EMBL/GenBank/DDBJ whole genome shotgun (WGS) entry which is preliminary data.</text>
</comment>
<evidence type="ECO:0000313" key="1">
    <source>
        <dbReference type="EMBL" id="ELU37927.1"/>
    </source>
</evidence>
<evidence type="ECO:0000313" key="2">
    <source>
        <dbReference type="Proteomes" id="UP000011668"/>
    </source>
</evidence>
<accession>L8WMD0</accession>
<dbReference type="Proteomes" id="UP000011668">
    <property type="component" value="Unassembled WGS sequence"/>
</dbReference>
<organism evidence="1 2">
    <name type="scientific">Thanatephorus cucumeris (strain AG1-IA)</name>
    <name type="common">Rice sheath blight fungus</name>
    <name type="synonym">Rhizoctonia solani</name>
    <dbReference type="NCBI Taxonomy" id="983506"/>
    <lineage>
        <taxon>Eukaryota</taxon>
        <taxon>Fungi</taxon>
        <taxon>Dikarya</taxon>
        <taxon>Basidiomycota</taxon>
        <taxon>Agaricomycotina</taxon>
        <taxon>Agaricomycetes</taxon>
        <taxon>Cantharellales</taxon>
        <taxon>Ceratobasidiaceae</taxon>
        <taxon>Rhizoctonia</taxon>
        <taxon>Rhizoctonia solani AG-1</taxon>
    </lineage>
</organism>
<gene>
    <name evidence="1" type="ORF">AG1IA_08045</name>
</gene>